<dbReference type="Pfam" id="PF13557">
    <property type="entry name" value="Phenol_MetA_deg"/>
    <property type="match status" value="1"/>
</dbReference>
<accession>B0RMC2</accession>
<dbReference type="InterPro" id="IPR025737">
    <property type="entry name" value="FApF"/>
</dbReference>
<dbReference type="HOGENOM" id="CLU_1874630_0_0_6"/>
<protein>
    <submittedName>
        <fullName evidence="1">Uncharacterized protein</fullName>
    </submittedName>
</protein>
<dbReference type="AlphaFoldDB" id="B0RMC2"/>
<sequence>MPNYAVTALPTPHWEISARLNYSDTLRSHRRPNLPEGVAFRNGQAGDAAWINFATSWEVVSEVCDCINAYSLTQLRDNRSNGRRVANSRQTAFHADPDGAWRVDANNLLFANLYLPVEVKNAASGSNLNVQFVHVF</sequence>
<name>B0RMC2_XANCB</name>
<evidence type="ECO:0000313" key="1">
    <source>
        <dbReference type="EMBL" id="CAP49709.1"/>
    </source>
</evidence>
<dbReference type="EMBL" id="AM920689">
    <property type="protein sequence ID" value="CAP49709.1"/>
    <property type="molecule type" value="Genomic_DNA"/>
</dbReference>
<evidence type="ECO:0000313" key="2">
    <source>
        <dbReference type="Proteomes" id="UP000001188"/>
    </source>
</evidence>
<dbReference type="KEGG" id="xca:xcc-b100_0378"/>
<gene>
    <name evidence="1" type="ORF">XCCB100_0378</name>
</gene>
<dbReference type="Proteomes" id="UP000001188">
    <property type="component" value="Chromosome"/>
</dbReference>
<organism evidence="1 2">
    <name type="scientific">Xanthomonas campestris pv. campestris (strain B100)</name>
    <dbReference type="NCBI Taxonomy" id="509169"/>
    <lineage>
        <taxon>Bacteria</taxon>
        <taxon>Pseudomonadati</taxon>
        <taxon>Pseudomonadota</taxon>
        <taxon>Gammaproteobacteria</taxon>
        <taxon>Lysobacterales</taxon>
        <taxon>Lysobacteraceae</taxon>
        <taxon>Xanthomonas</taxon>
    </lineage>
</organism>
<proteinExistence type="predicted"/>
<reference evidence="1 2" key="1">
    <citation type="journal article" date="2008" name="J. Biotechnol.">
        <title>The genome of Xanthomonas campestris pv. campestris B100 and its use for the reconstruction of metabolic pathways involved in xanthan biosynthesis.</title>
        <authorList>
            <person name="Vorholter F.J."/>
            <person name="Schneiker S."/>
            <person name="Goesmann A."/>
            <person name="Krause L."/>
            <person name="Bekel T."/>
            <person name="Kaiser O."/>
            <person name="Linke B."/>
            <person name="Patschkowski T."/>
            <person name="Ruckert C."/>
            <person name="Schmid J."/>
            <person name="Sidhu V.K."/>
            <person name="Sieber V."/>
            <person name="Tauch A."/>
            <person name="Watt S.A."/>
            <person name="Weisshaar B."/>
            <person name="Becker A."/>
            <person name="Niehaus K."/>
            <person name="Puhler A."/>
        </authorList>
    </citation>
    <scope>NUCLEOTIDE SEQUENCE [LARGE SCALE GENOMIC DNA]</scope>
    <source>
        <strain evidence="1 2">B100</strain>
    </source>
</reference>